<dbReference type="AlphaFoldDB" id="A0A2P2MNN7"/>
<reference evidence="1" key="1">
    <citation type="submission" date="2018-02" db="EMBL/GenBank/DDBJ databases">
        <title>Rhizophora mucronata_Transcriptome.</title>
        <authorList>
            <person name="Meera S.P."/>
            <person name="Sreeshan A."/>
            <person name="Augustine A."/>
        </authorList>
    </citation>
    <scope>NUCLEOTIDE SEQUENCE</scope>
    <source>
        <tissue evidence="1">Leaf</tissue>
    </source>
</reference>
<evidence type="ECO:0000313" key="1">
    <source>
        <dbReference type="EMBL" id="MBX31813.1"/>
    </source>
</evidence>
<name>A0A2P2MNN7_RHIMU</name>
<proteinExistence type="predicted"/>
<organism evidence="1">
    <name type="scientific">Rhizophora mucronata</name>
    <name type="common">Asiatic mangrove</name>
    <dbReference type="NCBI Taxonomy" id="61149"/>
    <lineage>
        <taxon>Eukaryota</taxon>
        <taxon>Viridiplantae</taxon>
        <taxon>Streptophyta</taxon>
        <taxon>Embryophyta</taxon>
        <taxon>Tracheophyta</taxon>
        <taxon>Spermatophyta</taxon>
        <taxon>Magnoliopsida</taxon>
        <taxon>eudicotyledons</taxon>
        <taxon>Gunneridae</taxon>
        <taxon>Pentapetalae</taxon>
        <taxon>rosids</taxon>
        <taxon>fabids</taxon>
        <taxon>Malpighiales</taxon>
        <taxon>Rhizophoraceae</taxon>
        <taxon>Rhizophora</taxon>
    </lineage>
</organism>
<dbReference type="EMBL" id="GGEC01051329">
    <property type="protein sequence ID" value="MBX31813.1"/>
    <property type="molecule type" value="Transcribed_RNA"/>
</dbReference>
<accession>A0A2P2MNN7</accession>
<protein>
    <submittedName>
        <fullName evidence="1">Uncharacterized protein</fullName>
    </submittedName>
</protein>
<sequence>MKCIVMNLSFYSFLTLWFWSNYAWNGAWDKIVGL</sequence>